<proteinExistence type="predicted"/>
<accession>C6M231</accession>
<sequence>MVLAKLVALVSDDLGKMGSSEKEITALLRPSEKLSDDLF</sequence>
<reference evidence="1" key="1">
    <citation type="submission" date="2009-07" db="EMBL/GenBank/DDBJ databases">
        <authorList>
            <person name="Weinstock G."/>
            <person name="Sodergren E."/>
            <person name="Clifton S."/>
            <person name="Fulton L."/>
            <person name="Fulton B."/>
            <person name="Courtney L."/>
            <person name="Fronick C."/>
            <person name="Harrison M."/>
            <person name="Strong C."/>
            <person name="Farmer C."/>
            <person name="Delahaunty K."/>
            <person name="Markovic C."/>
            <person name="Hall O."/>
            <person name="Minx P."/>
            <person name="Tomlinson C."/>
            <person name="Mitreva M."/>
            <person name="Nelson J."/>
            <person name="Hou S."/>
            <person name="Wollam A."/>
            <person name="Pepin K.H."/>
            <person name="Johnson M."/>
            <person name="Bhonagiri V."/>
            <person name="Nash W.E."/>
            <person name="Warren W."/>
            <person name="Chinwalla A."/>
            <person name="Mardis E.R."/>
            <person name="Wilson R.K."/>
        </authorList>
    </citation>
    <scope>NUCLEOTIDE SEQUENCE [LARGE SCALE GENOMIC DNA]</scope>
    <source>
        <strain evidence="1">ATCC 29256</strain>
    </source>
</reference>
<evidence type="ECO:0000313" key="1">
    <source>
        <dbReference type="EMBL" id="EET45859.1"/>
    </source>
</evidence>
<organism evidence="1 2">
    <name type="scientific">Neisseria sicca ATCC 29256</name>
    <dbReference type="NCBI Taxonomy" id="547045"/>
    <lineage>
        <taxon>Bacteria</taxon>
        <taxon>Pseudomonadati</taxon>
        <taxon>Pseudomonadota</taxon>
        <taxon>Betaproteobacteria</taxon>
        <taxon>Neisseriales</taxon>
        <taxon>Neisseriaceae</taxon>
        <taxon>Neisseria</taxon>
    </lineage>
</organism>
<dbReference type="EMBL" id="ACKO02000002">
    <property type="protein sequence ID" value="EET45859.1"/>
    <property type="molecule type" value="Genomic_DNA"/>
</dbReference>
<protein>
    <submittedName>
        <fullName evidence="1">Uncharacterized protein</fullName>
    </submittedName>
</protein>
<dbReference type="Proteomes" id="UP000005365">
    <property type="component" value="Unassembled WGS sequence"/>
</dbReference>
<dbReference type="AlphaFoldDB" id="C6M231"/>
<comment type="caution">
    <text evidence="1">The sequence shown here is derived from an EMBL/GenBank/DDBJ whole genome shotgun (WGS) entry which is preliminary data.</text>
</comment>
<keyword evidence="2" id="KW-1185">Reference proteome</keyword>
<evidence type="ECO:0000313" key="2">
    <source>
        <dbReference type="Proteomes" id="UP000005365"/>
    </source>
</evidence>
<name>C6M231_NEISI</name>
<gene>
    <name evidence="1" type="ORF">NEISICOT_00569</name>
</gene>